<accession>A0A382XG48</accession>
<evidence type="ECO:0000256" key="1">
    <source>
        <dbReference type="SAM" id="MobiDB-lite"/>
    </source>
</evidence>
<evidence type="ECO:0000313" key="2">
    <source>
        <dbReference type="EMBL" id="SVD69953.1"/>
    </source>
</evidence>
<reference evidence="2" key="1">
    <citation type="submission" date="2018-05" db="EMBL/GenBank/DDBJ databases">
        <authorList>
            <person name="Lanie J.A."/>
            <person name="Ng W.-L."/>
            <person name="Kazmierczak K.M."/>
            <person name="Andrzejewski T.M."/>
            <person name="Davidsen T.M."/>
            <person name="Wayne K.J."/>
            <person name="Tettelin H."/>
            <person name="Glass J.I."/>
            <person name="Rusch D."/>
            <person name="Podicherti R."/>
            <person name="Tsui H.-C.T."/>
            <person name="Winkler M.E."/>
        </authorList>
    </citation>
    <scope>NUCLEOTIDE SEQUENCE</scope>
</reference>
<sequence>MLRRPSPYPSLSAQDGRPINAQNFLSREGLGLRGLIVGNSSPQTNSGV</sequence>
<proteinExistence type="predicted"/>
<organism evidence="2">
    <name type="scientific">marine metagenome</name>
    <dbReference type="NCBI Taxonomy" id="408172"/>
    <lineage>
        <taxon>unclassified sequences</taxon>
        <taxon>metagenomes</taxon>
        <taxon>ecological metagenomes</taxon>
    </lineage>
</organism>
<name>A0A382XG48_9ZZZZ</name>
<gene>
    <name evidence="2" type="ORF">METZ01_LOCUS422807</name>
</gene>
<feature type="region of interest" description="Disordered" evidence="1">
    <location>
        <begin position="1"/>
        <end position="20"/>
    </location>
</feature>
<dbReference type="EMBL" id="UINC01167436">
    <property type="protein sequence ID" value="SVD69953.1"/>
    <property type="molecule type" value="Genomic_DNA"/>
</dbReference>
<protein>
    <submittedName>
        <fullName evidence="2">Uncharacterized protein</fullName>
    </submittedName>
</protein>
<dbReference type="AlphaFoldDB" id="A0A382XG48"/>